<dbReference type="PIRSF" id="PIRSF000906">
    <property type="entry name" value="FBPtase_Bacill"/>
    <property type="match status" value="1"/>
</dbReference>
<name>D6LHS9_9FUSO</name>
<comment type="similarity">
    <text evidence="4">Belongs to the FBPase class 3 family.</text>
</comment>
<dbReference type="Pfam" id="PF06874">
    <property type="entry name" value="FBPase_2"/>
    <property type="match status" value="1"/>
</dbReference>
<evidence type="ECO:0000313" key="6">
    <source>
        <dbReference type="Proteomes" id="UP000003964"/>
    </source>
</evidence>
<dbReference type="SUPFAM" id="SSF56300">
    <property type="entry name" value="Metallo-dependent phosphatases"/>
    <property type="match status" value="2"/>
</dbReference>
<dbReference type="GO" id="GO:0042132">
    <property type="term" value="F:fructose 1,6-bisphosphate 1-phosphatase activity"/>
    <property type="evidence" value="ECO:0007669"/>
    <property type="project" value="UniProtKB-UniRule"/>
</dbReference>
<keyword evidence="2 4" id="KW-0464">Manganese</keyword>
<dbReference type="Gene3D" id="3.60.21.10">
    <property type="match status" value="1"/>
</dbReference>
<comment type="catalytic activity">
    <reaction evidence="4">
        <text>beta-D-fructose 1,6-bisphosphate + H2O = beta-D-fructose 6-phosphate + phosphate</text>
        <dbReference type="Rhea" id="RHEA:11064"/>
        <dbReference type="ChEBI" id="CHEBI:15377"/>
        <dbReference type="ChEBI" id="CHEBI:32966"/>
        <dbReference type="ChEBI" id="CHEBI:43474"/>
        <dbReference type="ChEBI" id="CHEBI:57634"/>
        <dbReference type="EC" id="3.1.3.11"/>
    </reaction>
</comment>
<evidence type="ECO:0000256" key="4">
    <source>
        <dbReference type="HAMAP-Rule" id="MF_01854"/>
    </source>
</evidence>
<dbReference type="Proteomes" id="UP000003964">
    <property type="component" value="Unassembled WGS sequence"/>
</dbReference>
<comment type="pathway">
    <text evidence="4">Carbohydrate biosynthesis; gluconeogenesis.</text>
</comment>
<reference evidence="5 6" key="1">
    <citation type="submission" date="2010-03" db="EMBL/GenBank/DDBJ databases">
        <title>The Genome Sequence of Fusobacterium sp. 1_1_41FAA.</title>
        <authorList>
            <consortium name="The Broad Institute Genome Sequencing Platform"/>
            <person name="Ward D."/>
            <person name="Earl A."/>
            <person name="Feldgarden M."/>
            <person name="Gevers D."/>
            <person name="Young S.K."/>
            <person name="Zeng Q."/>
            <person name="Koehrsen M."/>
            <person name="Alvarado L."/>
            <person name="Berlin A."/>
            <person name="Borenstein D."/>
            <person name="Chapman S."/>
            <person name="Chen Z."/>
            <person name="Engels R."/>
            <person name="Freedman E."/>
            <person name="Gellesch M."/>
            <person name="Goldberg J."/>
            <person name="Griggs A."/>
            <person name="Gujja S."/>
            <person name="Heilman E."/>
            <person name="Heiman D."/>
            <person name="Hepburn T."/>
            <person name="Howarth C."/>
            <person name="Jen D."/>
            <person name="Larson L."/>
            <person name="Mehta T."/>
            <person name="Park D."/>
            <person name="Pearson M."/>
            <person name="Richards J."/>
            <person name="Roberts A."/>
            <person name="Saif S."/>
            <person name="Shea T."/>
            <person name="Shenoy N."/>
            <person name="Sisk P."/>
            <person name="Stolte C."/>
            <person name="Sykes S."/>
            <person name="Walk T."/>
            <person name="White J."/>
            <person name="Yandava C."/>
            <person name="Strauss J.C."/>
            <person name="Ambrose C.E."/>
            <person name="Allen-Vercoe E."/>
            <person name="Haas B."/>
            <person name="Henn M.R."/>
            <person name="Nusbaum C."/>
            <person name="Birren B."/>
        </authorList>
    </citation>
    <scope>NUCLEOTIDE SEQUENCE [LARGE SCALE GENOMIC DNA]</scope>
    <source>
        <strain evidence="5 6">1_1_41FAA</strain>
    </source>
</reference>
<dbReference type="CDD" id="cd00838">
    <property type="entry name" value="MPP_superfamily"/>
    <property type="match status" value="1"/>
</dbReference>
<keyword evidence="1 4" id="KW-0378">Hydrolase</keyword>
<comment type="cofactor">
    <cofactor evidence="4">
        <name>Mn(2+)</name>
        <dbReference type="ChEBI" id="CHEBI:29035"/>
    </cofactor>
</comment>
<proteinExistence type="inferred from homology"/>
<dbReference type="EMBL" id="GG770383">
    <property type="protein sequence ID" value="EFG27955.2"/>
    <property type="molecule type" value="Genomic_DNA"/>
</dbReference>
<protein>
    <recommendedName>
        <fullName evidence="4">Fructose-1,6-bisphosphatase class 3</fullName>
        <shortName evidence="4">FBPase class 3</shortName>
        <ecNumber evidence="4">3.1.3.11</ecNumber>
    </recommendedName>
    <alternativeName>
        <fullName evidence="4">D-fructose-1,6-bisphosphate 1-phosphohydrolase class 3</fullName>
    </alternativeName>
</protein>
<dbReference type="EC" id="3.1.3.11" evidence="4"/>
<gene>
    <name evidence="4" type="primary">fbp</name>
    <name evidence="5" type="ORF">HMPREF0400_01288</name>
</gene>
<dbReference type="AlphaFoldDB" id="D6LHS9"/>
<evidence type="ECO:0000256" key="3">
    <source>
        <dbReference type="ARBA" id="ARBA00023277"/>
    </source>
</evidence>
<evidence type="ECO:0000256" key="1">
    <source>
        <dbReference type="ARBA" id="ARBA00022801"/>
    </source>
</evidence>
<dbReference type="GO" id="GO:0006094">
    <property type="term" value="P:gluconeogenesis"/>
    <property type="evidence" value="ECO:0007669"/>
    <property type="project" value="UniProtKB-UniRule"/>
</dbReference>
<dbReference type="UniPathway" id="UPA00138"/>
<evidence type="ECO:0000256" key="2">
    <source>
        <dbReference type="ARBA" id="ARBA00023211"/>
    </source>
</evidence>
<dbReference type="InterPro" id="IPR009164">
    <property type="entry name" value="FBPtase_class3"/>
</dbReference>
<sequence>MQQGMGNNMNTEIKYLELLSKTFKNIAETSTEIINLQAIMNLPKGTEHFMTDIHGEYEAFNHVLRNGSGTIRNKIEEVYKDKLTESEKKELAAIIYYPKEKIEIMQNTANFNVDRWMINIIYRLIEVCKIVCSKYTRSKVRKAMPKDFQYILQELLYEKKELANKREYFDSIVDTIISIDRGKEFIIAISNLIQKLNIDHLHIVGDIYDRGPFPHLIMDTLAEYNNLDIQWGNHDILWIGAALGNKACIANVIRICCRYNNNDILEEAYGINLLPFATFAMKYYGNDPCKRFRPKEGVDSDLIAQMHKAMSIIQFKVEGLYSERNPELEMSSRESLKFINYEKGTITLDGVEYPLNDTNFPTVNPENPLELLDEEAELLDKLQALFLGSEKLQKHMQLLFSKGGMYLKYNSNLLFHACIPMEPNGEFSEMYVVDGYYKGKALLDKIDNVVRQAYYDRKNVEVNKKHRDLIWYLWAGRLSPLFGKDVMKTFERYFIDDKSTHKEIKNPYHKLINDEKICDKIFEEFGLNPRTSHIINGHIPVKVKEGESPIKANGKLLIIDGGFSRAYQSTTGIAGYTLTYNSYGIKLASHLKFISKEAAIKDGTDMVSSHIIVETKSKRMKVKDTDIGKSIQSQINDLKKLLKAYRIGLIKSN</sequence>
<dbReference type="HAMAP" id="MF_01854">
    <property type="entry name" value="FBPase_class3"/>
    <property type="match status" value="1"/>
</dbReference>
<accession>D6LHS9</accession>
<organism evidence="5 6">
    <name type="scientific">Fusobacterium periodonticum 1_1_41FAA</name>
    <dbReference type="NCBI Taxonomy" id="469621"/>
    <lineage>
        <taxon>Bacteria</taxon>
        <taxon>Fusobacteriati</taxon>
        <taxon>Fusobacteriota</taxon>
        <taxon>Fusobacteriia</taxon>
        <taxon>Fusobacteriales</taxon>
        <taxon>Fusobacteriaceae</taxon>
        <taxon>Fusobacterium</taxon>
    </lineage>
</organism>
<dbReference type="InterPro" id="IPR029052">
    <property type="entry name" value="Metallo-depent_PP-like"/>
</dbReference>
<evidence type="ECO:0000313" key="5">
    <source>
        <dbReference type="EMBL" id="EFG27955.2"/>
    </source>
</evidence>
<keyword evidence="3 4" id="KW-0119">Carbohydrate metabolism</keyword>